<proteinExistence type="predicted"/>
<accession>A0A4R6U5W1</accession>
<sequence length="121" mass="13516">MIAPAAASIPRRAHWQLALGGDGYAQALDDLRQAIAIILTTRRGSDPLRPEFGSDLWRYLDHPIDRARPHLVREVYAAIRRWEPRVKIERVSVDLDEAHHLSIGVHFAAADGLSGLAEVRP</sequence>
<reference evidence="2 3" key="1">
    <citation type="submission" date="2019-03" db="EMBL/GenBank/DDBJ databases">
        <title>Genomic Encyclopedia of Type Strains, Phase IV (KMG-IV): sequencing the most valuable type-strain genomes for metagenomic binning, comparative biology and taxonomic classification.</title>
        <authorList>
            <person name="Goeker M."/>
        </authorList>
    </citation>
    <scope>NUCLEOTIDE SEQUENCE [LARGE SCALE GENOMIC DNA]</scope>
    <source>
        <strain evidence="2 3">DSM 19605</strain>
    </source>
</reference>
<feature type="domain" description="IraD/Gp25-like" evidence="1">
    <location>
        <begin position="26"/>
        <end position="103"/>
    </location>
</feature>
<dbReference type="AlphaFoldDB" id="A0A4R6U5W1"/>
<dbReference type="Pfam" id="PF04965">
    <property type="entry name" value="GPW_gp25"/>
    <property type="match status" value="1"/>
</dbReference>
<dbReference type="SUPFAM" id="SSF160719">
    <property type="entry name" value="gpW/gp25-like"/>
    <property type="match status" value="1"/>
</dbReference>
<dbReference type="Gene3D" id="3.10.450.40">
    <property type="match status" value="1"/>
</dbReference>
<protein>
    <recommendedName>
        <fullName evidence="1">IraD/Gp25-like domain-containing protein</fullName>
    </recommendedName>
</protein>
<gene>
    <name evidence="2" type="ORF">DFR43_11437</name>
</gene>
<name>A0A4R6U5W1_9BURK</name>
<evidence type="ECO:0000313" key="3">
    <source>
        <dbReference type="Proteomes" id="UP000295510"/>
    </source>
</evidence>
<comment type="caution">
    <text evidence="2">The sequence shown here is derived from an EMBL/GenBank/DDBJ whole genome shotgun (WGS) entry which is preliminary data.</text>
</comment>
<dbReference type="EMBL" id="SNYL01000014">
    <property type="protein sequence ID" value="TDQ40952.1"/>
    <property type="molecule type" value="Genomic_DNA"/>
</dbReference>
<evidence type="ECO:0000259" key="1">
    <source>
        <dbReference type="Pfam" id="PF04965"/>
    </source>
</evidence>
<dbReference type="RefSeq" id="WP_164499737.1">
    <property type="nucleotide sequence ID" value="NZ_SNYL01000014.1"/>
</dbReference>
<dbReference type="InterPro" id="IPR007048">
    <property type="entry name" value="IraD/Gp25-like"/>
</dbReference>
<dbReference type="Proteomes" id="UP000295510">
    <property type="component" value="Unassembled WGS sequence"/>
</dbReference>
<evidence type="ECO:0000313" key="2">
    <source>
        <dbReference type="EMBL" id="TDQ40952.1"/>
    </source>
</evidence>
<keyword evidence="3" id="KW-1185">Reference proteome</keyword>
<organism evidence="2 3">
    <name type="scientific">Tepidicella xavieri</name>
    <dbReference type="NCBI Taxonomy" id="360241"/>
    <lineage>
        <taxon>Bacteria</taxon>
        <taxon>Pseudomonadati</taxon>
        <taxon>Pseudomonadota</taxon>
        <taxon>Betaproteobacteria</taxon>
        <taxon>Burkholderiales</taxon>
        <taxon>Tepidicella</taxon>
    </lineage>
</organism>